<dbReference type="EMBL" id="UOEB01000286">
    <property type="protein sequence ID" value="VAV86068.1"/>
    <property type="molecule type" value="Genomic_DNA"/>
</dbReference>
<dbReference type="AlphaFoldDB" id="A0A3B0RDF2"/>
<sequence length="34" mass="3928">MQVTDRSFLLKNGNRININDTSDLMNNGYLNKNN</sequence>
<accession>A0A3B0RDF2</accession>
<name>A0A3B0RDF2_9ZZZZ</name>
<proteinExistence type="predicted"/>
<protein>
    <submittedName>
        <fullName evidence="1">Uncharacterized protein</fullName>
    </submittedName>
</protein>
<gene>
    <name evidence="1" type="ORF">MNBD_BACTEROID02-207</name>
</gene>
<reference evidence="1" key="1">
    <citation type="submission" date="2018-06" db="EMBL/GenBank/DDBJ databases">
        <authorList>
            <person name="Zhirakovskaya E."/>
        </authorList>
    </citation>
    <scope>NUCLEOTIDE SEQUENCE</scope>
</reference>
<evidence type="ECO:0000313" key="1">
    <source>
        <dbReference type="EMBL" id="VAV86068.1"/>
    </source>
</evidence>
<organism evidence="1">
    <name type="scientific">hydrothermal vent metagenome</name>
    <dbReference type="NCBI Taxonomy" id="652676"/>
    <lineage>
        <taxon>unclassified sequences</taxon>
        <taxon>metagenomes</taxon>
        <taxon>ecological metagenomes</taxon>
    </lineage>
</organism>